<dbReference type="GeneID" id="35805648"/>
<dbReference type="AlphaFoldDB" id="A0AB36TLZ2"/>
<protein>
    <submittedName>
        <fullName evidence="1">Uncharacterized protein</fullName>
    </submittedName>
</protein>
<name>A0AB36TLZ2_ACETH</name>
<proteinExistence type="predicted"/>
<dbReference type="RefSeq" id="WP_003515182.1">
    <property type="nucleotide sequence ID" value="NZ_CP013828.1"/>
</dbReference>
<dbReference type="Proteomes" id="UP000223596">
    <property type="component" value="Unassembled WGS sequence"/>
</dbReference>
<gene>
    <name evidence="1" type="ORF">M972_112934</name>
</gene>
<comment type="caution">
    <text evidence="1">The sequence shown here is derived from an EMBL/GenBank/DDBJ whole genome shotgun (WGS) entry which is preliminary data.</text>
</comment>
<organism evidence="1 2">
    <name type="scientific">Acetivibrio thermocellus AD2</name>
    <dbReference type="NCBI Taxonomy" id="1138384"/>
    <lineage>
        <taxon>Bacteria</taxon>
        <taxon>Bacillati</taxon>
        <taxon>Bacillota</taxon>
        <taxon>Clostridia</taxon>
        <taxon>Eubacteriales</taxon>
        <taxon>Oscillospiraceae</taxon>
        <taxon>Acetivibrio</taxon>
    </lineage>
</organism>
<sequence length="92" mass="10282">MNRFKNKEKVLSVLLILSIFFSFVPFASYADGLSNYKEDYATSTGENFTPASTRVVKINCPIDVEVYNSKNALVVSIIDDEPQDIPESSIIL</sequence>
<accession>A0AB36TLZ2</accession>
<dbReference type="EMBL" id="PDBW01000001">
    <property type="protein sequence ID" value="PFH04110.1"/>
    <property type="molecule type" value="Genomic_DNA"/>
</dbReference>
<reference evidence="1 2" key="1">
    <citation type="submission" date="2017-09" db="EMBL/GenBank/DDBJ databases">
        <title>Evaluation of Pacific Biosciences Sequencing Technology to Finishing C. thermocellum Genome Sequences.</title>
        <authorList>
            <person name="Brown S."/>
        </authorList>
    </citation>
    <scope>NUCLEOTIDE SEQUENCE [LARGE SCALE GENOMIC DNA]</scope>
    <source>
        <strain evidence="1 2">AD2</strain>
    </source>
</reference>
<evidence type="ECO:0000313" key="1">
    <source>
        <dbReference type="EMBL" id="PFH04110.1"/>
    </source>
</evidence>
<evidence type="ECO:0000313" key="2">
    <source>
        <dbReference type="Proteomes" id="UP000223596"/>
    </source>
</evidence>